<dbReference type="EMBL" id="JAUSVX010000001">
    <property type="protein sequence ID" value="MDQ0467600.1"/>
    <property type="molecule type" value="Genomic_DNA"/>
</dbReference>
<dbReference type="InterPro" id="IPR013785">
    <property type="entry name" value="Aldolase_TIM"/>
</dbReference>
<protein>
    <submittedName>
        <fullName evidence="3">4-hydroxy-tetrahydrodipicolinate synthase</fullName>
        <ecNumber evidence="3">4.3.3.7</ecNumber>
    </submittedName>
</protein>
<keyword evidence="4" id="KW-1185">Reference proteome</keyword>
<proteinExistence type="inferred from homology"/>
<accession>A0ABU0J003</accession>
<dbReference type="PANTHER" id="PTHR12128">
    <property type="entry name" value="DIHYDRODIPICOLINATE SYNTHASE"/>
    <property type="match status" value="1"/>
</dbReference>
<evidence type="ECO:0000256" key="2">
    <source>
        <dbReference type="PIRNR" id="PIRNR001365"/>
    </source>
</evidence>
<dbReference type="InterPro" id="IPR002220">
    <property type="entry name" value="DapA-like"/>
</dbReference>
<dbReference type="SMART" id="SM01130">
    <property type="entry name" value="DHDPS"/>
    <property type="match status" value="1"/>
</dbReference>
<dbReference type="Gene3D" id="3.20.20.70">
    <property type="entry name" value="Aldolase class I"/>
    <property type="match status" value="1"/>
</dbReference>
<dbReference type="CDD" id="cd00408">
    <property type="entry name" value="DHDPS-like"/>
    <property type="match status" value="1"/>
</dbReference>
<dbReference type="GO" id="GO:0008840">
    <property type="term" value="F:4-hydroxy-tetrahydrodipicolinate synthase activity"/>
    <property type="evidence" value="ECO:0007669"/>
    <property type="project" value="UniProtKB-EC"/>
</dbReference>
<dbReference type="PRINTS" id="PR00146">
    <property type="entry name" value="DHPICSNTHASE"/>
</dbReference>
<dbReference type="PANTHER" id="PTHR12128:SF67">
    <property type="entry name" value="BLR3884 PROTEIN"/>
    <property type="match status" value="1"/>
</dbReference>
<evidence type="ECO:0000313" key="4">
    <source>
        <dbReference type="Proteomes" id="UP001242480"/>
    </source>
</evidence>
<evidence type="ECO:0000313" key="3">
    <source>
        <dbReference type="EMBL" id="MDQ0467600.1"/>
    </source>
</evidence>
<keyword evidence="1 2" id="KW-0456">Lyase</keyword>
<dbReference type="Pfam" id="PF00701">
    <property type="entry name" value="DHDPS"/>
    <property type="match status" value="1"/>
</dbReference>
<organism evidence="3 4">
    <name type="scientific">Labrys wisconsinensis</name>
    <dbReference type="NCBI Taxonomy" id="425677"/>
    <lineage>
        <taxon>Bacteria</taxon>
        <taxon>Pseudomonadati</taxon>
        <taxon>Pseudomonadota</taxon>
        <taxon>Alphaproteobacteria</taxon>
        <taxon>Hyphomicrobiales</taxon>
        <taxon>Xanthobacteraceae</taxon>
        <taxon>Labrys</taxon>
    </lineage>
</organism>
<dbReference type="EC" id="4.3.3.7" evidence="3"/>
<comment type="similarity">
    <text evidence="2">Belongs to the DapA family.</text>
</comment>
<gene>
    <name evidence="3" type="ORF">QO011_000595</name>
</gene>
<dbReference type="RefSeq" id="WP_307267451.1">
    <property type="nucleotide sequence ID" value="NZ_JAUSVX010000001.1"/>
</dbReference>
<evidence type="ECO:0000256" key="1">
    <source>
        <dbReference type="ARBA" id="ARBA00023239"/>
    </source>
</evidence>
<sequence>MSSDHRFGLSAALTTPFDAGQAIDIPRALAHARWCLANGCDSVTLFGTTGEGASIGARERSAVLAAFIAAGIPARHILAGVMANSVEDAAAQAREVLEAGCRGVLLAPPSYYKNVGDDGLFAWFGAVFSALGPAARDVFLYNIPSVTAVELSVDLVGRLRAAFPAAVAGVKDSSGHWAYTERLLAAHRDLAILIGDERDLAAGVRLGGQGAISGMANVCPQRLLPLIREGRDDPALTGFVDELVKTAVTPAVKAMVAHRTGDMVWRRARAPLAPVSDGDMDHLTGLLDRMDRMAAA</sequence>
<dbReference type="PIRSF" id="PIRSF001365">
    <property type="entry name" value="DHDPS"/>
    <property type="match status" value="1"/>
</dbReference>
<dbReference type="SUPFAM" id="SSF51569">
    <property type="entry name" value="Aldolase"/>
    <property type="match status" value="1"/>
</dbReference>
<comment type="caution">
    <text evidence="3">The sequence shown here is derived from an EMBL/GenBank/DDBJ whole genome shotgun (WGS) entry which is preliminary data.</text>
</comment>
<reference evidence="3 4" key="1">
    <citation type="submission" date="2023-07" db="EMBL/GenBank/DDBJ databases">
        <title>Genomic Encyclopedia of Type Strains, Phase IV (KMG-IV): sequencing the most valuable type-strain genomes for metagenomic binning, comparative biology and taxonomic classification.</title>
        <authorList>
            <person name="Goeker M."/>
        </authorList>
    </citation>
    <scope>NUCLEOTIDE SEQUENCE [LARGE SCALE GENOMIC DNA]</scope>
    <source>
        <strain evidence="3 4">DSM 19619</strain>
    </source>
</reference>
<dbReference type="Proteomes" id="UP001242480">
    <property type="component" value="Unassembled WGS sequence"/>
</dbReference>
<name>A0ABU0J003_9HYPH</name>